<keyword evidence="4" id="KW-1185">Reference proteome</keyword>
<sequence>MSTCAKIREFKEGTICFRICGIMEPNPMPEPSHAYSSVSLLRTIDPCLENAMKVFDKMPVKDIISWNSIIHGCVANGHSSKAVELFNEMWFSGVDIDLATLVSVLPACAETGALTQGRVLHGYSAKAGFSKEVTLNNSLLDMYFKCCAVETAEQLFNKMIERCIVSWTTMISGYIVNGLHEEAFALFEKMEAEGVEPDLHFITTALHACACSGSLNKGKHILGYLSRNGLESNAFVANALMDMFAKCGDMESARSVFDHTSDKDIISWNTLIGGYSKNSLPNEAFELFGKMLSHMKPNSTSMACMLRASASLSALQKGREMHAYIIRAGFQGCSFVANALVDMYVKCGALLLARKLFDQMFEKDLISWTIMIAGYGMHGHGKRSTRNLQGNEA</sequence>
<dbReference type="InterPro" id="IPR046960">
    <property type="entry name" value="PPR_At4g14850-like_plant"/>
</dbReference>
<accession>A0A835RWI5</accession>
<dbReference type="Pfam" id="PF13041">
    <property type="entry name" value="PPR_2"/>
    <property type="match status" value="3"/>
</dbReference>
<evidence type="ECO:0000313" key="3">
    <source>
        <dbReference type="EMBL" id="KAG0495886.1"/>
    </source>
</evidence>
<feature type="repeat" description="PPR" evidence="2">
    <location>
        <begin position="163"/>
        <end position="197"/>
    </location>
</feature>
<dbReference type="PANTHER" id="PTHR24015:SF1780">
    <property type="entry name" value="REPEAT SUPERFAMILY PROTEIN, PUTATIVE-RELATED"/>
    <property type="match status" value="1"/>
</dbReference>
<keyword evidence="1" id="KW-0677">Repeat</keyword>
<organism evidence="3 4">
    <name type="scientific">Vanilla planifolia</name>
    <name type="common">Vanilla</name>
    <dbReference type="NCBI Taxonomy" id="51239"/>
    <lineage>
        <taxon>Eukaryota</taxon>
        <taxon>Viridiplantae</taxon>
        <taxon>Streptophyta</taxon>
        <taxon>Embryophyta</taxon>
        <taxon>Tracheophyta</taxon>
        <taxon>Spermatophyta</taxon>
        <taxon>Magnoliopsida</taxon>
        <taxon>Liliopsida</taxon>
        <taxon>Asparagales</taxon>
        <taxon>Orchidaceae</taxon>
        <taxon>Vanilloideae</taxon>
        <taxon>Vanilleae</taxon>
        <taxon>Vanilla</taxon>
    </lineage>
</organism>
<dbReference type="GO" id="GO:0003723">
    <property type="term" value="F:RNA binding"/>
    <property type="evidence" value="ECO:0007669"/>
    <property type="project" value="InterPro"/>
</dbReference>
<evidence type="ECO:0008006" key="5">
    <source>
        <dbReference type="Google" id="ProtNLM"/>
    </source>
</evidence>
<dbReference type="OrthoDB" id="727118at2759"/>
<gene>
    <name evidence="3" type="ORF">HPP92_000577</name>
</gene>
<dbReference type="Pfam" id="PF01535">
    <property type="entry name" value="PPR"/>
    <property type="match status" value="3"/>
</dbReference>
<dbReference type="PROSITE" id="PS51375">
    <property type="entry name" value="PPR"/>
    <property type="match status" value="3"/>
</dbReference>
<dbReference type="Gene3D" id="1.25.40.10">
    <property type="entry name" value="Tetratricopeptide repeat domain"/>
    <property type="match status" value="3"/>
</dbReference>
<dbReference type="NCBIfam" id="TIGR00756">
    <property type="entry name" value="PPR"/>
    <property type="match status" value="3"/>
</dbReference>
<protein>
    <recommendedName>
        <fullName evidence="5">Pentatricopeptide repeat-containing protein</fullName>
    </recommendedName>
</protein>
<evidence type="ECO:0000313" key="4">
    <source>
        <dbReference type="Proteomes" id="UP000636800"/>
    </source>
</evidence>
<evidence type="ECO:0000256" key="1">
    <source>
        <dbReference type="ARBA" id="ARBA00022737"/>
    </source>
</evidence>
<evidence type="ECO:0000256" key="2">
    <source>
        <dbReference type="PROSITE-ProRule" id="PRU00708"/>
    </source>
</evidence>
<dbReference type="InterPro" id="IPR002885">
    <property type="entry name" value="PPR_rpt"/>
</dbReference>
<name>A0A835RWI5_VANPL</name>
<dbReference type="FunFam" id="1.25.40.10:FF:000436">
    <property type="entry name" value="Pentatricopeptide repeat-containing protein At5g39350 family"/>
    <property type="match status" value="1"/>
</dbReference>
<dbReference type="EMBL" id="JADCNL010000001">
    <property type="protein sequence ID" value="KAG0495886.1"/>
    <property type="molecule type" value="Genomic_DNA"/>
</dbReference>
<dbReference type="InterPro" id="IPR011990">
    <property type="entry name" value="TPR-like_helical_dom_sf"/>
</dbReference>
<dbReference type="GO" id="GO:0009451">
    <property type="term" value="P:RNA modification"/>
    <property type="evidence" value="ECO:0007669"/>
    <property type="project" value="InterPro"/>
</dbReference>
<dbReference type="Proteomes" id="UP000636800">
    <property type="component" value="Chromosome 1"/>
</dbReference>
<reference evidence="3 4" key="1">
    <citation type="journal article" date="2020" name="Nat. Food">
        <title>A phased Vanilla planifolia genome enables genetic improvement of flavour and production.</title>
        <authorList>
            <person name="Hasing T."/>
            <person name="Tang H."/>
            <person name="Brym M."/>
            <person name="Khazi F."/>
            <person name="Huang T."/>
            <person name="Chambers A.H."/>
        </authorList>
    </citation>
    <scope>NUCLEOTIDE SEQUENCE [LARGE SCALE GENOMIC DNA]</scope>
    <source>
        <tissue evidence="3">Leaf</tissue>
    </source>
</reference>
<feature type="repeat" description="PPR" evidence="2">
    <location>
        <begin position="264"/>
        <end position="294"/>
    </location>
</feature>
<feature type="repeat" description="PPR" evidence="2">
    <location>
        <begin position="62"/>
        <end position="96"/>
    </location>
</feature>
<dbReference type="AlphaFoldDB" id="A0A835RWI5"/>
<dbReference type="FunFam" id="1.25.40.10:FF:000073">
    <property type="entry name" value="Pentatricopeptide repeat-containing protein chloroplastic"/>
    <property type="match status" value="1"/>
</dbReference>
<proteinExistence type="predicted"/>
<dbReference type="PANTHER" id="PTHR24015">
    <property type="entry name" value="OS07G0578800 PROTEIN-RELATED"/>
    <property type="match status" value="1"/>
</dbReference>
<comment type="caution">
    <text evidence="3">The sequence shown here is derived from an EMBL/GenBank/DDBJ whole genome shotgun (WGS) entry which is preliminary data.</text>
</comment>